<proteinExistence type="predicted"/>
<comment type="caution">
    <text evidence="2">The sequence shown here is derived from an EMBL/GenBank/DDBJ whole genome shotgun (WGS) entry which is preliminary data.</text>
</comment>
<dbReference type="EMBL" id="MPUH01000309">
    <property type="protein sequence ID" value="OMJ83286.1"/>
    <property type="molecule type" value="Genomic_DNA"/>
</dbReference>
<dbReference type="AlphaFoldDB" id="A0A1R2C2R3"/>
<sequence length="215" mass="24610">MFLDSSNQEKNPFAIEEKPIISYQGKGFALNIHEVLNSSSSSSDSSNSCDSPLSPELQKIKTITQTFTTQVTEKLIKYKNLRKAYDHQAELLKHQVQTFQEESKSLKSLNDLRQDADSINEKVRTIRKYMSLKNSRLPTDENQLENSLNQNSLSEVLHSIQNEIEDLKIKYEKVEINPFLQENLSANLIIGDKNQHDHLALESEEPKVVCNCILM</sequence>
<feature type="coiled-coil region" evidence="1">
    <location>
        <begin position="150"/>
        <end position="177"/>
    </location>
</feature>
<gene>
    <name evidence="2" type="ORF">SteCoe_15810</name>
</gene>
<accession>A0A1R2C2R3</accession>
<dbReference type="Proteomes" id="UP000187209">
    <property type="component" value="Unassembled WGS sequence"/>
</dbReference>
<protein>
    <submittedName>
        <fullName evidence="2">Uncharacterized protein</fullName>
    </submittedName>
</protein>
<keyword evidence="1" id="KW-0175">Coiled coil</keyword>
<evidence type="ECO:0000313" key="3">
    <source>
        <dbReference type="Proteomes" id="UP000187209"/>
    </source>
</evidence>
<keyword evidence="3" id="KW-1185">Reference proteome</keyword>
<name>A0A1R2C2R3_9CILI</name>
<reference evidence="2 3" key="1">
    <citation type="submission" date="2016-11" db="EMBL/GenBank/DDBJ databases">
        <title>The macronuclear genome of Stentor coeruleus: a giant cell with tiny introns.</title>
        <authorList>
            <person name="Slabodnick M."/>
            <person name="Ruby J.G."/>
            <person name="Reiff S.B."/>
            <person name="Swart E.C."/>
            <person name="Gosai S."/>
            <person name="Prabakaran S."/>
            <person name="Witkowska E."/>
            <person name="Larue G.E."/>
            <person name="Fisher S."/>
            <person name="Freeman R.M."/>
            <person name="Gunawardena J."/>
            <person name="Chu W."/>
            <person name="Stover N.A."/>
            <person name="Gregory B.D."/>
            <person name="Nowacki M."/>
            <person name="Derisi J."/>
            <person name="Roy S.W."/>
            <person name="Marshall W.F."/>
            <person name="Sood P."/>
        </authorList>
    </citation>
    <scope>NUCLEOTIDE SEQUENCE [LARGE SCALE GENOMIC DNA]</scope>
    <source>
        <strain evidence="2">WM001</strain>
    </source>
</reference>
<organism evidence="2 3">
    <name type="scientific">Stentor coeruleus</name>
    <dbReference type="NCBI Taxonomy" id="5963"/>
    <lineage>
        <taxon>Eukaryota</taxon>
        <taxon>Sar</taxon>
        <taxon>Alveolata</taxon>
        <taxon>Ciliophora</taxon>
        <taxon>Postciliodesmatophora</taxon>
        <taxon>Heterotrichea</taxon>
        <taxon>Heterotrichida</taxon>
        <taxon>Stentoridae</taxon>
        <taxon>Stentor</taxon>
    </lineage>
</organism>
<evidence type="ECO:0000256" key="1">
    <source>
        <dbReference type="SAM" id="Coils"/>
    </source>
</evidence>
<evidence type="ECO:0000313" key="2">
    <source>
        <dbReference type="EMBL" id="OMJ83286.1"/>
    </source>
</evidence>